<gene>
    <name evidence="2" type="ORF">K432DRAFT_423268</name>
</gene>
<sequence length="304" mass="33526">MDNSSSEEYENSPDNRCYFRVIDDNSVSEDELFSVNQSVAYEGIMTKLDCIVECDEDVDKDTDENATGCTINSASTPIFEFSGTISPQKEDNHQPFVVVDSSSTPVAAGLMAHKAIALGASPVTHEYSITPTESDNHVQRPTVEHNISNDESSLAPDVHAPGRFSKPSPAQRKGASENKRAHATCQITSEEVNDQSNLHISERKVERYEGELSSEDVTERPPDPPAQKNTCHPHKEITSKGNQNLEPKVEPEHAAESNSVTPEANYETGDAIRISQQYHSQRTERVALNEPSTRQDIFPKSGQD</sequence>
<organism evidence="2 3">
    <name type="scientific">Lepidopterella palustris CBS 459.81</name>
    <dbReference type="NCBI Taxonomy" id="1314670"/>
    <lineage>
        <taxon>Eukaryota</taxon>
        <taxon>Fungi</taxon>
        <taxon>Dikarya</taxon>
        <taxon>Ascomycota</taxon>
        <taxon>Pezizomycotina</taxon>
        <taxon>Dothideomycetes</taxon>
        <taxon>Pleosporomycetidae</taxon>
        <taxon>Mytilinidiales</taxon>
        <taxon>Argynnaceae</taxon>
        <taxon>Lepidopterella</taxon>
    </lineage>
</organism>
<evidence type="ECO:0000313" key="2">
    <source>
        <dbReference type="EMBL" id="OCK83531.1"/>
    </source>
</evidence>
<dbReference type="EMBL" id="KV744858">
    <property type="protein sequence ID" value="OCK83531.1"/>
    <property type="molecule type" value="Genomic_DNA"/>
</dbReference>
<evidence type="ECO:0000256" key="1">
    <source>
        <dbReference type="SAM" id="MobiDB-lite"/>
    </source>
</evidence>
<feature type="region of interest" description="Disordered" evidence="1">
    <location>
        <begin position="146"/>
        <end position="304"/>
    </location>
</feature>
<feature type="compositionally biased region" description="Basic and acidic residues" evidence="1">
    <location>
        <begin position="200"/>
        <end position="210"/>
    </location>
</feature>
<keyword evidence="3" id="KW-1185">Reference proteome</keyword>
<proteinExistence type="predicted"/>
<accession>A0A8E2EGU0</accession>
<dbReference type="AlphaFoldDB" id="A0A8E2EGU0"/>
<evidence type="ECO:0000313" key="3">
    <source>
        <dbReference type="Proteomes" id="UP000250266"/>
    </source>
</evidence>
<protein>
    <submittedName>
        <fullName evidence="2">Uncharacterized protein</fullName>
    </submittedName>
</protein>
<reference evidence="2 3" key="1">
    <citation type="journal article" date="2016" name="Nat. Commun.">
        <title>Ectomycorrhizal ecology is imprinted in the genome of the dominant symbiotic fungus Cenococcum geophilum.</title>
        <authorList>
            <consortium name="DOE Joint Genome Institute"/>
            <person name="Peter M."/>
            <person name="Kohler A."/>
            <person name="Ohm R.A."/>
            <person name="Kuo A."/>
            <person name="Krutzmann J."/>
            <person name="Morin E."/>
            <person name="Arend M."/>
            <person name="Barry K.W."/>
            <person name="Binder M."/>
            <person name="Choi C."/>
            <person name="Clum A."/>
            <person name="Copeland A."/>
            <person name="Grisel N."/>
            <person name="Haridas S."/>
            <person name="Kipfer T."/>
            <person name="LaButti K."/>
            <person name="Lindquist E."/>
            <person name="Lipzen A."/>
            <person name="Maire R."/>
            <person name="Meier B."/>
            <person name="Mihaltcheva S."/>
            <person name="Molinier V."/>
            <person name="Murat C."/>
            <person name="Poggeler S."/>
            <person name="Quandt C.A."/>
            <person name="Sperisen C."/>
            <person name="Tritt A."/>
            <person name="Tisserant E."/>
            <person name="Crous P.W."/>
            <person name="Henrissat B."/>
            <person name="Nehls U."/>
            <person name="Egli S."/>
            <person name="Spatafora J.W."/>
            <person name="Grigoriev I.V."/>
            <person name="Martin F.M."/>
        </authorList>
    </citation>
    <scope>NUCLEOTIDE SEQUENCE [LARGE SCALE GENOMIC DNA]</scope>
    <source>
        <strain evidence="2 3">CBS 459.81</strain>
    </source>
</reference>
<feature type="compositionally biased region" description="Polar residues" evidence="1">
    <location>
        <begin position="185"/>
        <end position="199"/>
    </location>
</feature>
<name>A0A8E2EGU0_9PEZI</name>
<dbReference type="Proteomes" id="UP000250266">
    <property type="component" value="Unassembled WGS sequence"/>
</dbReference>